<feature type="non-terminal residue" evidence="2">
    <location>
        <position position="168"/>
    </location>
</feature>
<comment type="caution">
    <text evidence="2">The sequence shown here is derived from an EMBL/GenBank/DDBJ whole genome shotgun (WGS) entry which is preliminary data.</text>
</comment>
<evidence type="ECO:0000256" key="1">
    <source>
        <dbReference type="SAM" id="SignalP"/>
    </source>
</evidence>
<accession>A0A937X6D3</accession>
<reference evidence="2 3" key="1">
    <citation type="submission" date="2019-03" db="EMBL/GenBank/DDBJ databases">
        <title>Lake Tanganyika Metagenome-Assembled Genomes (MAGs).</title>
        <authorList>
            <person name="Tran P."/>
        </authorList>
    </citation>
    <scope>NUCLEOTIDE SEQUENCE [LARGE SCALE GENOMIC DNA]</scope>
    <source>
        <strain evidence="2">K_DeepCast_65m_m2_236</strain>
    </source>
</reference>
<feature type="signal peptide" evidence="1">
    <location>
        <begin position="1"/>
        <end position="23"/>
    </location>
</feature>
<keyword evidence="1" id="KW-0732">Signal</keyword>
<dbReference type="EMBL" id="VGJX01000897">
    <property type="protein sequence ID" value="MBM3276178.1"/>
    <property type="molecule type" value="Genomic_DNA"/>
</dbReference>
<feature type="chain" id="PRO_5037830979" evidence="1">
    <location>
        <begin position="24"/>
        <end position="168"/>
    </location>
</feature>
<sequence>MKCLTRTIAVMITSLAGVSLSHSAELTVLASQGNLPGVTELAAAFARQSRYKVTVLQELGNALEERLLNGPADLVTGNPPGIEELLKKGQVVAGTVTPFKRAGLGVSVRAGAPKPDISTVDAYRKTLLSAKSIGYSRGCSGQNVERGIAMLGLTEQLKPKIVLTGGGT</sequence>
<dbReference type="Proteomes" id="UP000703893">
    <property type="component" value="Unassembled WGS sequence"/>
</dbReference>
<dbReference type="Gene3D" id="3.40.190.10">
    <property type="entry name" value="Periplasmic binding protein-like II"/>
    <property type="match status" value="2"/>
</dbReference>
<dbReference type="SUPFAM" id="SSF53850">
    <property type="entry name" value="Periplasmic binding protein-like II"/>
    <property type="match status" value="1"/>
</dbReference>
<dbReference type="Pfam" id="PF13531">
    <property type="entry name" value="SBP_bac_11"/>
    <property type="match status" value="1"/>
</dbReference>
<organism evidence="2 3">
    <name type="scientific">Candidatus Tanganyikabacteria bacterium</name>
    <dbReference type="NCBI Taxonomy" id="2961651"/>
    <lineage>
        <taxon>Bacteria</taxon>
        <taxon>Bacillati</taxon>
        <taxon>Candidatus Sericytochromatia</taxon>
        <taxon>Candidatus Tanganyikabacteria</taxon>
    </lineage>
</organism>
<gene>
    <name evidence="2" type="ORF">FJZ00_13575</name>
</gene>
<evidence type="ECO:0000313" key="2">
    <source>
        <dbReference type="EMBL" id="MBM3276178.1"/>
    </source>
</evidence>
<evidence type="ECO:0000313" key="3">
    <source>
        <dbReference type="Proteomes" id="UP000703893"/>
    </source>
</evidence>
<name>A0A937X6D3_9BACT</name>
<protein>
    <submittedName>
        <fullName evidence="2">Substrate-binding domain-containing protein</fullName>
    </submittedName>
</protein>
<proteinExistence type="predicted"/>
<dbReference type="AlphaFoldDB" id="A0A937X6D3"/>